<reference evidence="3" key="1">
    <citation type="submission" date="2016-07" db="EMBL/GenBank/DDBJ databases">
        <authorList>
            <person name="Florea S."/>
            <person name="Webb J.S."/>
            <person name="Jaromczyk J."/>
            <person name="Schardl C.L."/>
        </authorList>
    </citation>
    <scope>NUCLEOTIDE SEQUENCE [LARGE SCALE GENOMIC DNA]</scope>
    <source>
        <strain evidence="3">CC-VM-7</strain>
    </source>
</reference>
<dbReference type="OrthoDB" id="1254750at2"/>
<proteinExistence type="predicted"/>
<keyword evidence="1" id="KW-1133">Transmembrane helix</keyword>
<accession>A0A1B8ZU47</accession>
<comment type="caution">
    <text evidence="2">The sequence shown here is derived from an EMBL/GenBank/DDBJ whole genome shotgun (WGS) entry which is preliminary data.</text>
</comment>
<protein>
    <submittedName>
        <fullName evidence="2">Uncharacterized protein</fullName>
    </submittedName>
</protein>
<evidence type="ECO:0000313" key="3">
    <source>
        <dbReference type="Proteomes" id="UP000093432"/>
    </source>
</evidence>
<dbReference type="Proteomes" id="UP000093432">
    <property type="component" value="Unassembled WGS sequence"/>
</dbReference>
<organism evidence="2 3">
    <name type="scientific">Chryseobacterium arthrosphaerae</name>
    <dbReference type="NCBI Taxonomy" id="651561"/>
    <lineage>
        <taxon>Bacteria</taxon>
        <taxon>Pseudomonadati</taxon>
        <taxon>Bacteroidota</taxon>
        <taxon>Flavobacteriia</taxon>
        <taxon>Flavobacteriales</taxon>
        <taxon>Weeksellaceae</taxon>
        <taxon>Chryseobacterium group</taxon>
        <taxon>Chryseobacterium</taxon>
    </lineage>
</organism>
<feature type="transmembrane region" description="Helical" evidence="1">
    <location>
        <begin position="12"/>
        <end position="31"/>
    </location>
</feature>
<evidence type="ECO:0000313" key="2">
    <source>
        <dbReference type="EMBL" id="OCA75107.1"/>
    </source>
</evidence>
<gene>
    <name evidence="2" type="ORF">BBI00_12515</name>
</gene>
<keyword evidence="1" id="KW-0812">Transmembrane</keyword>
<dbReference type="STRING" id="651561.BBI00_12515"/>
<keyword evidence="1" id="KW-0472">Membrane</keyword>
<dbReference type="AlphaFoldDB" id="A0A1B8ZU47"/>
<dbReference type="RefSeq" id="WP_065399082.1">
    <property type="nucleotide sequence ID" value="NZ_MAYG01000001.1"/>
</dbReference>
<evidence type="ECO:0000256" key="1">
    <source>
        <dbReference type="SAM" id="Phobius"/>
    </source>
</evidence>
<dbReference type="EMBL" id="MAYG01000001">
    <property type="protein sequence ID" value="OCA75107.1"/>
    <property type="molecule type" value="Genomic_DNA"/>
</dbReference>
<name>A0A1B8ZU47_9FLAO</name>
<sequence length="190" mass="21682">MVGKLKKAGRIVLVVVLGFLVFTAGKFFLVWDSVEVDPGLIQKPLFKTFDKQKQATLWGEDSEEDIKTNDFKTKSDTITPEYYSCYINKKPILKVIFSVGDGFSGGGYQIDILQNRYKISPYSYTDNIRPLDFLDTGESYKILESKLILDQETYKKGDRIFGYCELKVQRGYGPQKYIAEGKGYFKGIVN</sequence>